<dbReference type="InterPro" id="IPR025996">
    <property type="entry name" value="MT1864/Rv1816-like_C"/>
</dbReference>
<sequence>MIDLVPSTRERIITAAIDLLTSGGRQAVSTRAVSAAAGVQPPAIYRQFGDMQGLLDAVADRGFASYIESKTNRVRADDPVDDLRSAWDLHVSFGLANPELYVLMYGDPRSESSPSAASRAADILDDLVERIARAGRLRTDVRRAAAMIGASGVGVTLTLLARPPEDQDLSVSELTREALLAALTVDAPGGTAAFDSPGRRVAAHSVALRSVLPEATGVLTPGERTLLAELLDRLIRTGS</sequence>
<dbReference type="PROSITE" id="PS50977">
    <property type="entry name" value="HTH_TETR_2"/>
    <property type="match status" value="1"/>
</dbReference>
<dbReference type="InterPro" id="IPR001647">
    <property type="entry name" value="HTH_TetR"/>
</dbReference>
<dbReference type="GO" id="GO:0003700">
    <property type="term" value="F:DNA-binding transcription factor activity"/>
    <property type="evidence" value="ECO:0007669"/>
    <property type="project" value="TreeGrafter"/>
</dbReference>
<dbReference type="InterPro" id="IPR009057">
    <property type="entry name" value="Homeodomain-like_sf"/>
</dbReference>
<dbReference type="AlphaFoldDB" id="A0A6J4UZU5"/>
<dbReference type="Pfam" id="PF00440">
    <property type="entry name" value="TetR_N"/>
    <property type="match status" value="1"/>
</dbReference>
<evidence type="ECO:0000313" key="6">
    <source>
        <dbReference type="EMBL" id="CAA9561341.1"/>
    </source>
</evidence>
<dbReference type="InterPro" id="IPR036271">
    <property type="entry name" value="Tet_transcr_reg_TetR-rel_C_sf"/>
</dbReference>
<dbReference type="SUPFAM" id="SSF46689">
    <property type="entry name" value="Homeodomain-like"/>
    <property type="match status" value="1"/>
</dbReference>
<dbReference type="EMBL" id="CADCWK010000176">
    <property type="protein sequence ID" value="CAA9561341.1"/>
    <property type="molecule type" value="Genomic_DNA"/>
</dbReference>
<evidence type="ECO:0000259" key="5">
    <source>
        <dbReference type="PROSITE" id="PS50977"/>
    </source>
</evidence>
<reference evidence="6" key="1">
    <citation type="submission" date="2020-02" db="EMBL/GenBank/DDBJ databases">
        <authorList>
            <person name="Meier V. D."/>
        </authorList>
    </citation>
    <scope>NUCLEOTIDE SEQUENCE</scope>
    <source>
        <strain evidence="6">AVDCRST_MAG33</strain>
    </source>
</reference>
<dbReference type="PANTHER" id="PTHR30055">
    <property type="entry name" value="HTH-TYPE TRANSCRIPTIONAL REGULATOR RUTR"/>
    <property type="match status" value="1"/>
</dbReference>
<gene>
    <name evidence="6" type="ORF">AVDCRST_MAG33-1695</name>
</gene>
<evidence type="ECO:0000256" key="1">
    <source>
        <dbReference type="ARBA" id="ARBA00023015"/>
    </source>
</evidence>
<evidence type="ECO:0000256" key="2">
    <source>
        <dbReference type="ARBA" id="ARBA00023125"/>
    </source>
</evidence>
<protein>
    <recommendedName>
        <fullName evidence="5">HTH tetR-type domain-containing protein</fullName>
    </recommendedName>
</protein>
<name>A0A6J4UZU5_9BACT</name>
<keyword evidence="3" id="KW-0804">Transcription</keyword>
<accession>A0A6J4UZU5</accession>
<feature type="DNA-binding region" description="H-T-H motif" evidence="4">
    <location>
        <begin position="29"/>
        <end position="48"/>
    </location>
</feature>
<dbReference type="GO" id="GO:0000976">
    <property type="term" value="F:transcription cis-regulatory region binding"/>
    <property type="evidence" value="ECO:0007669"/>
    <property type="project" value="TreeGrafter"/>
</dbReference>
<evidence type="ECO:0000256" key="3">
    <source>
        <dbReference type="ARBA" id="ARBA00023163"/>
    </source>
</evidence>
<keyword evidence="1" id="KW-0805">Transcription regulation</keyword>
<dbReference type="SUPFAM" id="SSF48498">
    <property type="entry name" value="Tetracyclin repressor-like, C-terminal domain"/>
    <property type="match status" value="1"/>
</dbReference>
<proteinExistence type="predicted"/>
<feature type="domain" description="HTH tetR-type" evidence="5">
    <location>
        <begin position="6"/>
        <end position="66"/>
    </location>
</feature>
<keyword evidence="2 4" id="KW-0238">DNA-binding</keyword>
<evidence type="ECO:0000256" key="4">
    <source>
        <dbReference type="PROSITE-ProRule" id="PRU00335"/>
    </source>
</evidence>
<dbReference type="Gene3D" id="1.10.357.10">
    <property type="entry name" value="Tetracycline Repressor, domain 2"/>
    <property type="match status" value="1"/>
</dbReference>
<organism evidence="6">
    <name type="scientific">uncultured Thermomicrobiales bacterium</name>
    <dbReference type="NCBI Taxonomy" id="1645740"/>
    <lineage>
        <taxon>Bacteria</taxon>
        <taxon>Pseudomonadati</taxon>
        <taxon>Thermomicrobiota</taxon>
        <taxon>Thermomicrobia</taxon>
        <taxon>Thermomicrobiales</taxon>
        <taxon>environmental samples</taxon>
    </lineage>
</organism>
<dbReference type="Pfam" id="PF13305">
    <property type="entry name" value="TetR_C_33"/>
    <property type="match status" value="1"/>
</dbReference>
<dbReference type="InterPro" id="IPR050109">
    <property type="entry name" value="HTH-type_TetR-like_transc_reg"/>
</dbReference>
<dbReference type="PANTHER" id="PTHR30055:SF234">
    <property type="entry name" value="HTH-TYPE TRANSCRIPTIONAL REGULATOR BETI"/>
    <property type="match status" value="1"/>
</dbReference>